<evidence type="ECO:0000256" key="2">
    <source>
        <dbReference type="ARBA" id="ARBA00001927"/>
    </source>
</evidence>
<keyword evidence="11" id="KW-0411">Iron-sulfur</keyword>
<sequence>MSDYVKQYEANRQRLIDGHAYDPEFEHDACGVGLVAALDGKPRREIVEMGIEALKNVWHRGAVDADGKTGDGAGIRVEVPQDFFREHVTRTGHNPTDDPICVGQIFLPRT</sequence>
<evidence type="ECO:0000256" key="12">
    <source>
        <dbReference type="ARBA" id="ARBA00023164"/>
    </source>
</evidence>
<comment type="similarity">
    <text evidence="3">Belongs to the glutamate synthase family.</text>
</comment>
<dbReference type="GO" id="GO:0019676">
    <property type="term" value="P:ammonia assimilation cycle"/>
    <property type="evidence" value="ECO:0007669"/>
    <property type="project" value="TreeGrafter"/>
</dbReference>
<dbReference type="InterPro" id="IPR017932">
    <property type="entry name" value="GATase_2_dom"/>
</dbReference>
<feature type="domain" description="Glutamine amidotransferase type-2" evidence="15">
    <location>
        <begin position="30"/>
        <end position="110"/>
    </location>
</feature>
<comment type="pathway">
    <text evidence="14">Amino-acid biosynthesis.</text>
</comment>
<dbReference type="GO" id="GO:0006537">
    <property type="term" value="P:glutamate biosynthetic process"/>
    <property type="evidence" value="ECO:0007669"/>
    <property type="project" value="UniProtKB-KW"/>
</dbReference>
<proteinExistence type="inferred from homology"/>
<organism evidence="16 17">
    <name type="scientific">Hyphomonas atlantica</name>
    <dbReference type="NCBI Taxonomy" id="1280948"/>
    <lineage>
        <taxon>Bacteria</taxon>
        <taxon>Pseudomonadati</taxon>
        <taxon>Pseudomonadota</taxon>
        <taxon>Alphaproteobacteria</taxon>
        <taxon>Hyphomonadales</taxon>
        <taxon>Hyphomonadaceae</taxon>
        <taxon>Hyphomonas</taxon>
    </lineage>
</organism>
<keyword evidence="8" id="KW-0315">Glutamine amidotransferase</keyword>
<dbReference type="SUPFAM" id="SSF56235">
    <property type="entry name" value="N-terminal nucleophile aminohydrolases (Ntn hydrolases)"/>
    <property type="match status" value="1"/>
</dbReference>
<evidence type="ECO:0000313" key="17">
    <source>
        <dbReference type="Proteomes" id="UP000263957"/>
    </source>
</evidence>
<evidence type="ECO:0000256" key="8">
    <source>
        <dbReference type="ARBA" id="ARBA00022962"/>
    </source>
</evidence>
<keyword evidence="12" id="KW-0314">Glutamate biosynthesis</keyword>
<evidence type="ECO:0000256" key="13">
    <source>
        <dbReference type="ARBA" id="ARBA00023291"/>
    </source>
</evidence>
<keyword evidence="7" id="KW-0479">Metal-binding</keyword>
<evidence type="ECO:0000256" key="7">
    <source>
        <dbReference type="ARBA" id="ARBA00022723"/>
    </source>
</evidence>
<evidence type="ECO:0000256" key="9">
    <source>
        <dbReference type="ARBA" id="ARBA00023002"/>
    </source>
</evidence>
<dbReference type="EMBL" id="DOGS01000283">
    <property type="protein sequence ID" value="HBQ50009.1"/>
    <property type="molecule type" value="Genomic_DNA"/>
</dbReference>
<dbReference type="Gene3D" id="3.60.20.10">
    <property type="entry name" value="Glutamine Phosphoribosylpyrophosphate, subunit 1, domain 1"/>
    <property type="match status" value="1"/>
</dbReference>
<dbReference type="Pfam" id="PF00310">
    <property type="entry name" value="GATase_2"/>
    <property type="match status" value="1"/>
</dbReference>
<dbReference type="InterPro" id="IPR029055">
    <property type="entry name" value="Ntn_hydrolases_N"/>
</dbReference>
<evidence type="ECO:0000256" key="6">
    <source>
        <dbReference type="ARBA" id="ARBA00022643"/>
    </source>
</evidence>
<accession>A0A356W8K1</accession>
<evidence type="ECO:0000256" key="3">
    <source>
        <dbReference type="ARBA" id="ARBA00009716"/>
    </source>
</evidence>
<keyword evidence="9" id="KW-0560">Oxidoreductase</keyword>
<evidence type="ECO:0000256" key="1">
    <source>
        <dbReference type="ARBA" id="ARBA00001917"/>
    </source>
</evidence>
<dbReference type="PANTHER" id="PTHR11938:SF133">
    <property type="entry name" value="GLUTAMATE SYNTHASE (NADH)"/>
    <property type="match status" value="1"/>
</dbReference>
<comment type="cofactor">
    <cofactor evidence="2">
        <name>[3Fe-4S] cluster</name>
        <dbReference type="ChEBI" id="CHEBI:21137"/>
    </cofactor>
</comment>
<keyword evidence="10" id="KW-0408">Iron</keyword>
<keyword evidence="6" id="KW-0288">FMN</keyword>
<comment type="caution">
    <text evidence="16">The sequence shown here is derived from an EMBL/GenBank/DDBJ whole genome shotgun (WGS) entry which is preliminary data.</text>
</comment>
<dbReference type="GO" id="GO:0015930">
    <property type="term" value="F:glutamate synthase activity"/>
    <property type="evidence" value="ECO:0007669"/>
    <property type="project" value="TreeGrafter"/>
</dbReference>
<keyword evidence="4" id="KW-0028">Amino-acid biosynthesis</keyword>
<evidence type="ECO:0000256" key="14">
    <source>
        <dbReference type="ARBA" id="ARBA00029440"/>
    </source>
</evidence>
<evidence type="ECO:0000256" key="5">
    <source>
        <dbReference type="ARBA" id="ARBA00022630"/>
    </source>
</evidence>
<protein>
    <recommendedName>
        <fullName evidence="15">Glutamine amidotransferase type-2 domain-containing protein</fullName>
    </recommendedName>
</protein>
<dbReference type="PROSITE" id="PS51278">
    <property type="entry name" value="GATASE_TYPE_2"/>
    <property type="match status" value="1"/>
</dbReference>
<reference evidence="16 17" key="1">
    <citation type="journal article" date="2018" name="Nat. Biotechnol.">
        <title>A standardized bacterial taxonomy based on genome phylogeny substantially revises the tree of life.</title>
        <authorList>
            <person name="Parks D.H."/>
            <person name="Chuvochina M."/>
            <person name="Waite D.W."/>
            <person name="Rinke C."/>
            <person name="Skarshewski A."/>
            <person name="Chaumeil P.A."/>
            <person name="Hugenholtz P."/>
        </authorList>
    </citation>
    <scope>NUCLEOTIDE SEQUENCE [LARGE SCALE GENOMIC DNA]</scope>
    <source>
        <strain evidence="16">UBA10378</strain>
    </source>
</reference>
<gene>
    <name evidence="16" type="ORF">DD728_14225</name>
</gene>
<evidence type="ECO:0000256" key="11">
    <source>
        <dbReference type="ARBA" id="ARBA00023014"/>
    </source>
</evidence>
<evidence type="ECO:0000313" key="16">
    <source>
        <dbReference type="EMBL" id="HBQ50009.1"/>
    </source>
</evidence>
<dbReference type="AlphaFoldDB" id="A0A356W8K1"/>
<keyword evidence="5" id="KW-0285">Flavoprotein</keyword>
<comment type="cofactor">
    <cofactor evidence="1">
        <name>FMN</name>
        <dbReference type="ChEBI" id="CHEBI:58210"/>
    </cofactor>
</comment>
<dbReference type="InterPro" id="IPR050711">
    <property type="entry name" value="ET-N_metabolism_enzyme"/>
</dbReference>
<dbReference type="GO" id="GO:0046872">
    <property type="term" value="F:metal ion binding"/>
    <property type="evidence" value="ECO:0007669"/>
    <property type="project" value="UniProtKB-KW"/>
</dbReference>
<dbReference type="GO" id="GO:0051538">
    <property type="term" value="F:3 iron, 4 sulfur cluster binding"/>
    <property type="evidence" value="ECO:0007669"/>
    <property type="project" value="UniProtKB-KW"/>
</dbReference>
<keyword evidence="13" id="KW-0003">3Fe-4S</keyword>
<dbReference type="PANTHER" id="PTHR11938">
    <property type="entry name" value="FAD NADPH DEHYDROGENASE/OXIDOREDUCTASE"/>
    <property type="match status" value="1"/>
</dbReference>
<dbReference type="Proteomes" id="UP000263957">
    <property type="component" value="Unassembled WGS sequence"/>
</dbReference>
<name>A0A356W8K1_9PROT</name>
<feature type="non-terminal residue" evidence="16">
    <location>
        <position position="110"/>
    </location>
</feature>
<evidence type="ECO:0000256" key="4">
    <source>
        <dbReference type="ARBA" id="ARBA00022605"/>
    </source>
</evidence>
<evidence type="ECO:0000259" key="15">
    <source>
        <dbReference type="PROSITE" id="PS51278"/>
    </source>
</evidence>
<evidence type="ECO:0000256" key="10">
    <source>
        <dbReference type="ARBA" id="ARBA00023004"/>
    </source>
</evidence>